<accession>A0A8J7WNZ8</accession>
<evidence type="ECO:0000256" key="2">
    <source>
        <dbReference type="SAM" id="SignalP"/>
    </source>
</evidence>
<keyword evidence="4" id="KW-1185">Reference proteome</keyword>
<dbReference type="EMBL" id="JAGSXH010000108">
    <property type="protein sequence ID" value="MBS2965908.1"/>
    <property type="molecule type" value="Genomic_DNA"/>
</dbReference>
<protein>
    <recommendedName>
        <fullName evidence="5">Capsular polysaccharide biosynthesis protein</fullName>
    </recommendedName>
</protein>
<dbReference type="AlphaFoldDB" id="A0A8J7WNZ8"/>
<evidence type="ECO:0000313" key="4">
    <source>
        <dbReference type="Proteomes" id="UP000677913"/>
    </source>
</evidence>
<sequence>MTTVRRLGRSLRQRWYVALPLAALTLAATAAVAHTIPTEYRARAMVGLLAAHSGVQGRSGRPQYGNPFLAFGAALTDTADLLTRRLDSPTAASRLRAEGATDSYAASLAADAPGPFITLTVTGVNRAQVAASLHTLLGYTAQQLTAIQARAGVSPASMIRSFVIIAPTRPATQPARKVPAVLGVAIAGLVASVLSALLAESIAAARRARRAAAMAEPGTLARA</sequence>
<feature type="signal peptide" evidence="2">
    <location>
        <begin position="1"/>
        <end position="30"/>
    </location>
</feature>
<reference evidence="3" key="1">
    <citation type="submission" date="2021-04" db="EMBL/GenBank/DDBJ databases">
        <title>Genome based classification of Actinospica acidithermotolerans sp. nov., an actinobacterium isolated from an Indonesian hot spring.</title>
        <authorList>
            <person name="Kusuma A.B."/>
            <person name="Putra K.E."/>
            <person name="Nafisah S."/>
            <person name="Loh J."/>
            <person name="Nouioui I."/>
            <person name="Goodfellow M."/>
        </authorList>
    </citation>
    <scope>NUCLEOTIDE SEQUENCE</scope>
    <source>
        <strain evidence="3">DSM 45618</strain>
    </source>
</reference>
<gene>
    <name evidence="3" type="ORF">KGA66_22875</name>
</gene>
<keyword evidence="1" id="KW-0812">Transmembrane</keyword>
<keyword evidence="2" id="KW-0732">Signal</keyword>
<evidence type="ECO:0000313" key="3">
    <source>
        <dbReference type="EMBL" id="MBS2965908.1"/>
    </source>
</evidence>
<feature type="chain" id="PRO_5039176038" description="Capsular polysaccharide biosynthesis protein" evidence="2">
    <location>
        <begin position="31"/>
        <end position="223"/>
    </location>
</feature>
<proteinExistence type="predicted"/>
<evidence type="ECO:0008006" key="5">
    <source>
        <dbReference type="Google" id="ProtNLM"/>
    </source>
</evidence>
<evidence type="ECO:0000256" key="1">
    <source>
        <dbReference type="SAM" id="Phobius"/>
    </source>
</evidence>
<feature type="transmembrane region" description="Helical" evidence="1">
    <location>
        <begin position="178"/>
        <end position="199"/>
    </location>
</feature>
<comment type="caution">
    <text evidence="3">The sequence shown here is derived from an EMBL/GenBank/DDBJ whole genome shotgun (WGS) entry which is preliminary data.</text>
</comment>
<keyword evidence="1" id="KW-0472">Membrane</keyword>
<keyword evidence="1" id="KW-1133">Transmembrane helix</keyword>
<name>A0A8J7WNZ8_9ACTN</name>
<organism evidence="3 4">
    <name type="scientific">Actinocrinis puniceicyclus</name>
    <dbReference type="NCBI Taxonomy" id="977794"/>
    <lineage>
        <taxon>Bacteria</taxon>
        <taxon>Bacillati</taxon>
        <taxon>Actinomycetota</taxon>
        <taxon>Actinomycetes</taxon>
        <taxon>Catenulisporales</taxon>
        <taxon>Actinospicaceae</taxon>
        <taxon>Actinocrinis</taxon>
    </lineage>
</organism>
<dbReference type="Proteomes" id="UP000677913">
    <property type="component" value="Unassembled WGS sequence"/>
</dbReference>